<evidence type="ECO:0000313" key="8">
    <source>
        <dbReference type="EMBL" id="MXP41695.1"/>
    </source>
</evidence>
<keyword evidence="6" id="KW-0472">Membrane</keyword>
<dbReference type="GO" id="GO:0016887">
    <property type="term" value="F:ATP hydrolysis activity"/>
    <property type="evidence" value="ECO:0007669"/>
    <property type="project" value="InterPro"/>
</dbReference>
<accession>A0A6I4UXI8</accession>
<evidence type="ECO:0000313" key="9">
    <source>
        <dbReference type="Proteomes" id="UP000469159"/>
    </source>
</evidence>
<evidence type="ECO:0000256" key="3">
    <source>
        <dbReference type="ARBA" id="ARBA00022748"/>
    </source>
</evidence>
<protein>
    <submittedName>
        <fullName evidence="8">Heme ABC exporter ATP-binding protein CcmA</fullName>
    </submittedName>
</protein>
<dbReference type="SUPFAM" id="SSF52540">
    <property type="entry name" value="P-loop containing nucleoside triphosphate hydrolases"/>
    <property type="match status" value="1"/>
</dbReference>
<evidence type="ECO:0000256" key="6">
    <source>
        <dbReference type="ARBA" id="ARBA00023136"/>
    </source>
</evidence>
<dbReference type="SMART" id="SM00382">
    <property type="entry name" value="AAA"/>
    <property type="match status" value="1"/>
</dbReference>
<dbReference type="NCBIfam" id="TIGR01189">
    <property type="entry name" value="ccmA"/>
    <property type="match status" value="1"/>
</dbReference>
<keyword evidence="1" id="KW-0813">Transport</keyword>
<keyword evidence="5" id="KW-1278">Translocase</keyword>
<dbReference type="EMBL" id="WTYK01000004">
    <property type="protein sequence ID" value="MXP41695.1"/>
    <property type="molecule type" value="Genomic_DNA"/>
</dbReference>
<organism evidence="8 9">
    <name type="scientific">Croceibacterium soli</name>
    <dbReference type="NCBI Taxonomy" id="1739690"/>
    <lineage>
        <taxon>Bacteria</taxon>
        <taxon>Pseudomonadati</taxon>
        <taxon>Pseudomonadota</taxon>
        <taxon>Alphaproteobacteria</taxon>
        <taxon>Sphingomonadales</taxon>
        <taxon>Erythrobacteraceae</taxon>
        <taxon>Croceibacterium</taxon>
    </lineage>
</organism>
<evidence type="ECO:0000259" key="7">
    <source>
        <dbReference type="PROSITE" id="PS50893"/>
    </source>
</evidence>
<gene>
    <name evidence="8" type="primary">ccmA</name>
    <name evidence="8" type="ORF">GRI75_08575</name>
</gene>
<keyword evidence="4 8" id="KW-0067">ATP-binding</keyword>
<keyword evidence="2" id="KW-0547">Nucleotide-binding</keyword>
<dbReference type="InterPro" id="IPR005895">
    <property type="entry name" value="ABC_transptr_haem_export_CcmA"/>
</dbReference>
<evidence type="ECO:0000256" key="2">
    <source>
        <dbReference type="ARBA" id="ARBA00022741"/>
    </source>
</evidence>
<dbReference type="AlphaFoldDB" id="A0A6I4UXI8"/>
<dbReference type="Pfam" id="PF00005">
    <property type="entry name" value="ABC_tran"/>
    <property type="match status" value="1"/>
</dbReference>
<dbReference type="InterPro" id="IPR003593">
    <property type="entry name" value="AAA+_ATPase"/>
</dbReference>
<reference evidence="8 9" key="1">
    <citation type="submission" date="2019-12" db="EMBL/GenBank/DDBJ databases">
        <title>Genomic-based taxomic classification of the family Erythrobacteraceae.</title>
        <authorList>
            <person name="Xu L."/>
        </authorList>
    </citation>
    <scope>NUCLEOTIDE SEQUENCE [LARGE SCALE GENOMIC DNA]</scope>
    <source>
        <strain evidence="8 9">MCCC 1K02066</strain>
    </source>
</reference>
<dbReference type="InterPro" id="IPR003439">
    <property type="entry name" value="ABC_transporter-like_ATP-bd"/>
</dbReference>
<sequence length="194" mass="20427">MEGCRLSVNDLACRRGDRLLFSGLGFSLVPGDALQIAGPNGTGKSSLLRILAGLLRPFAGTVERTGAVALLDERPALDEHLPLGQAFDFWKRVDGGGYRAEELAALGLADLLDVPVRFLSTGQRKRAAFARLKAQGTPIRLLDEPLNGLDTAAASTLLEDTAAFCASGGIAVIASHQPFALAGLRQLDLSEFAS</sequence>
<dbReference type="PANTHER" id="PTHR43499">
    <property type="entry name" value="ABC TRANSPORTER I FAMILY MEMBER 1"/>
    <property type="match status" value="1"/>
</dbReference>
<dbReference type="GO" id="GO:0005524">
    <property type="term" value="F:ATP binding"/>
    <property type="evidence" value="ECO:0007669"/>
    <property type="project" value="UniProtKB-KW"/>
</dbReference>
<dbReference type="GO" id="GO:0022857">
    <property type="term" value="F:transmembrane transporter activity"/>
    <property type="evidence" value="ECO:0007669"/>
    <property type="project" value="InterPro"/>
</dbReference>
<dbReference type="RefSeq" id="WP_160746545.1">
    <property type="nucleotide sequence ID" value="NZ_WTYK01000004.1"/>
</dbReference>
<dbReference type="GO" id="GO:0017004">
    <property type="term" value="P:cytochrome complex assembly"/>
    <property type="evidence" value="ECO:0007669"/>
    <property type="project" value="UniProtKB-KW"/>
</dbReference>
<dbReference type="PROSITE" id="PS50893">
    <property type="entry name" value="ABC_TRANSPORTER_2"/>
    <property type="match status" value="1"/>
</dbReference>
<dbReference type="InterPro" id="IPR027417">
    <property type="entry name" value="P-loop_NTPase"/>
</dbReference>
<dbReference type="PANTHER" id="PTHR43499:SF1">
    <property type="entry name" value="ABC TRANSPORTER I FAMILY MEMBER 1"/>
    <property type="match status" value="1"/>
</dbReference>
<name>A0A6I4UXI8_9SPHN</name>
<evidence type="ECO:0000256" key="4">
    <source>
        <dbReference type="ARBA" id="ARBA00022840"/>
    </source>
</evidence>
<evidence type="ECO:0000256" key="1">
    <source>
        <dbReference type="ARBA" id="ARBA00022448"/>
    </source>
</evidence>
<feature type="domain" description="ABC transporter" evidence="7">
    <location>
        <begin position="6"/>
        <end position="192"/>
    </location>
</feature>
<keyword evidence="3" id="KW-0201">Cytochrome c-type biogenesis</keyword>
<dbReference type="Proteomes" id="UP000469159">
    <property type="component" value="Unassembled WGS sequence"/>
</dbReference>
<comment type="caution">
    <text evidence="8">The sequence shown here is derived from an EMBL/GenBank/DDBJ whole genome shotgun (WGS) entry which is preliminary data.</text>
</comment>
<dbReference type="Gene3D" id="3.40.50.300">
    <property type="entry name" value="P-loop containing nucleotide triphosphate hydrolases"/>
    <property type="match status" value="1"/>
</dbReference>
<dbReference type="OrthoDB" id="9800654at2"/>
<keyword evidence="9" id="KW-1185">Reference proteome</keyword>
<evidence type="ECO:0000256" key="5">
    <source>
        <dbReference type="ARBA" id="ARBA00022967"/>
    </source>
</evidence>
<proteinExistence type="predicted"/>